<dbReference type="RefSeq" id="WP_219780949.1">
    <property type="nucleotide sequence ID" value="NZ_JAHXPT010000014.1"/>
</dbReference>
<keyword evidence="2" id="KW-1185">Reference proteome</keyword>
<gene>
    <name evidence="1" type="ORF">KYD98_15470</name>
</gene>
<protein>
    <submittedName>
        <fullName evidence="1">Uncharacterized protein</fullName>
    </submittedName>
</protein>
<accession>A0ABS7AS39</accession>
<comment type="caution">
    <text evidence="1">The sequence shown here is derived from an EMBL/GenBank/DDBJ whole genome shotgun (WGS) entry which is preliminary data.</text>
</comment>
<reference evidence="1 2" key="1">
    <citation type="submission" date="2021-07" db="EMBL/GenBank/DDBJ databases">
        <title>Clostridium weizhouense sp. nov., an anaerobic bacterium isolated from activated sludge of Petroleum wastewater.</title>
        <authorList>
            <person name="Li Q."/>
        </authorList>
    </citation>
    <scope>NUCLEOTIDE SEQUENCE [LARGE SCALE GENOMIC DNA]</scope>
    <source>
        <strain evidence="1 2">YB-6</strain>
    </source>
</reference>
<sequence>MIRTVVCEKDGCSGNEFYINGQDDKLKLRCKDCESIYYYDTNNYDFKMLSSCSSCNNNVFKVFKDLDSNNLYAKCTKCGNPPEKVFVDSDGIQVTYEAKLLHDIKDLMHQVDQRVCNLEIKVEGLERGQELLEESLAYINKYMCE</sequence>
<evidence type="ECO:0000313" key="1">
    <source>
        <dbReference type="EMBL" id="MBW6411487.1"/>
    </source>
</evidence>
<dbReference type="EMBL" id="JAHXPT010000014">
    <property type="protein sequence ID" value="MBW6411487.1"/>
    <property type="molecule type" value="Genomic_DNA"/>
</dbReference>
<proteinExistence type="predicted"/>
<dbReference type="Proteomes" id="UP001519921">
    <property type="component" value="Unassembled WGS sequence"/>
</dbReference>
<organism evidence="1 2">
    <name type="scientific">Clostridium weizhouense</name>
    <dbReference type="NCBI Taxonomy" id="2859781"/>
    <lineage>
        <taxon>Bacteria</taxon>
        <taxon>Bacillati</taxon>
        <taxon>Bacillota</taxon>
        <taxon>Clostridia</taxon>
        <taxon>Eubacteriales</taxon>
        <taxon>Clostridiaceae</taxon>
        <taxon>Clostridium</taxon>
    </lineage>
</organism>
<evidence type="ECO:0000313" key="2">
    <source>
        <dbReference type="Proteomes" id="UP001519921"/>
    </source>
</evidence>
<name>A0ABS7AS39_9CLOT</name>